<proteinExistence type="predicted"/>
<dbReference type="PANTHER" id="PTHR46310">
    <property type="entry name" value="AMIDASE 1"/>
    <property type="match status" value="1"/>
</dbReference>
<dbReference type="InterPro" id="IPR036928">
    <property type="entry name" value="AS_sf"/>
</dbReference>
<keyword evidence="3" id="KW-1185">Reference proteome</keyword>
<comment type="caution">
    <text evidence="2">The sequence shown here is derived from an EMBL/GenBank/DDBJ whole genome shotgun (WGS) entry which is preliminary data.</text>
</comment>
<evidence type="ECO:0000313" key="2">
    <source>
        <dbReference type="EMBL" id="KAF2450877.1"/>
    </source>
</evidence>
<dbReference type="EMBL" id="MU001493">
    <property type="protein sequence ID" value="KAF2450877.1"/>
    <property type="molecule type" value="Genomic_DNA"/>
</dbReference>
<reference evidence="2" key="1">
    <citation type="journal article" date="2020" name="Stud. Mycol.">
        <title>101 Dothideomycetes genomes: a test case for predicting lifestyles and emergence of pathogens.</title>
        <authorList>
            <person name="Haridas S."/>
            <person name="Albert R."/>
            <person name="Binder M."/>
            <person name="Bloem J."/>
            <person name="Labutti K."/>
            <person name="Salamov A."/>
            <person name="Andreopoulos B."/>
            <person name="Baker S."/>
            <person name="Barry K."/>
            <person name="Bills G."/>
            <person name="Bluhm B."/>
            <person name="Cannon C."/>
            <person name="Castanera R."/>
            <person name="Culley D."/>
            <person name="Daum C."/>
            <person name="Ezra D."/>
            <person name="Gonzalez J."/>
            <person name="Henrissat B."/>
            <person name="Kuo A."/>
            <person name="Liang C."/>
            <person name="Lipzen A."/>
            <person name="Lutzoni F."/>
            <person name="Magnuson J."/>
            <person name="Mondo S."/>
            <person name="Nolan M."/>
            <person name="Ohm R."/>
            <person name="Pangilinan J."/>
            <person name="Park H.-J."/>
            <person name="Ramirez L."/>
            <person name="Alfaro M."/>
            <person name="Sun H."/>
            <person name="Tritt A."/>
            <person name="Yoshinaga Y."/>
            <person name="Zwiers L.-H."/>
            <person name="Turgeon B."/>
            <person name="Goodwin S."/>
            <person name="Spatafora J."/>
            <person name="Crous P."/>
            <person name="Grigoriev I."/>
        </authorList>
    </citation>
    <scope>NUCLEOTIDE SEQUENCE</scope>
    <source>
        <strain evidence="2">CBS 690.94</strain>
    </source>
</reference>
<evidence type="ECO:0000313" key="3">
    <source>
        <dbReference type="Proteomes" id="UP000799764"/>
    </source>
</evidence>
<protein>
    <submittedName>
        <fullName evidence="2">Amidase signature enzyme</fullName>
    </submittedName>
</protein>
<feature type="domain" description="Amidase" evidence="1">
    <location>
        <begin position="14"/>
        <end position="92"/>
    </location>
</feature>
<sequence length="351" mass="38565">MEHPTQSVDYEAPFNPRLDGYQIPGGSSSGSASAIASYEWLDFAIATDATGSVRIPALWNGCFGLRPSTGALSTEGVVSVYPGFDTPGLLGRIKNKPITSPRIVIPPDFFTNITGDQLQLIEQFVRDLEDSLGTTAHRKTIADTWKSSAPVDERNIDIYLGNATSYSYYHAAFHAFDDFREAYKIKYDCAPFVTESNRWIWQLGSEVSSEQRNDMKSRIETFRTWFLKHYMKPDEQGTIIVLPISDVKPNYRDAYPAQTNGRATPGLRTTYLSPYVGAPELALPIGHVSFESRISGNTESLPVAVGVMGLPGSDMALVKLVLESLRASKRPTVVSAGTARMWACEDETGSG</sequence>
<dbReference type="Gene3D" id="3.90.1300.10">
    <property type="entry name" value="Amidase signature (AS) domain"/>
    <property type="match status" value="2"/>
</dbReference>
<dbReference type="SUPFAM" id="SSF75304">
    <property type="entry name" value="Amidase signature (AS) enzymes"/>
    <property type="match status" value="1"/>
</dbReference>
<dbReference type="InterPro" id="IPR023631">
    <property type="entry name" value="Amidase_dom"/>
</dbReference>
<dbReference type="PANTHER" id="PTHR46310:SF7">
    <property type="entry name" value="AMIDASE 1"/>
    <property type="match status" value="1"/>
</dbReference>
<dbReference type="Proteomes" id="UP000799764">
    <property type="component" value="Unassembled WGS sequence"/>
</dbReference>
<organism evidence="2 3">
    <name type="scientific">Karstenula rhodostoma CBS 690.94</name>
    <dbReference type="NCBI Taxonomy" id="1392251"/>
    <lineage>
        <taxon>Eukaryota</taxon>
        <taxon>Fungi</taxon>
        <taxon>Dikarya</taxon>
        <taxon>Ascomycota</taxon>
        <taxon>Pezizomycotina</taxon>
        <taxon>Dothideomycetes</taxon>
        <taxon>Pleosporomycetidae</taxon>
        <taxon>Pleosporales</taxon>
        <taxon>Massarineae</taxon>
        <taxon>Didymosphaeriaceae</taxon>
        <taxon>Karstenula</taxon>
    </lineage>
</organism>
<accession>A0A9P4UJ18</accession>
<dbReference type="OrthoDB" id="5423360at2759"/>
<dbReference type="AlphaFoldDB" id="A0A9P4UJ18"/>
<dbReference type="Pfam" id="PF01425">
    <property type="entry name" value="Amidase"/>
    <property type="match status" value="1"/>
</dbReference>
<evidence type="ECO:0000259" key="1">
    <source>
        <dbReference type="Pfam" id="PF01425"/>
    </source>
</evidence>
<name>A0A9P4UJ18_9PLEO</name>
<gene>
    <name evidence="2" type="ORF">P171DRAFT_479938</name>
</gene>